<keyword evidence="7" id="KW-0378">Hydrolase</keyword>
<keyword evidence="6 9" id="KW-0732">Signal</keyword>
<dbReference type="InterPro" id="IPR018087">
    <property type="entry name" value="Glyco_hydro_5_CS"/>
</dbReference>
<evidence type="ECO:0000256" key="8">
    <source>
        <dbReference type="ARBA" id="ARBA00023295"/>
    </source>
</evidence>
<dbReference type="SUPFAM" id="SSF51445">
    <property type="entry name" value="(Trans)glycosidases"/>
    <property type="match status" value="1"/>
</dbReference>
<proteinExistence type="inferred from homology"/>
<organism evidence="11 12">
    <name type="scientific">Castilleja foliolosa</name>
    <dbReference type="NCBI Taxonomy" id="1961234"/>
    <lineage>
        <taxon>Eukaryota</taxon>
        <taxon>Viridiplantae</taxon>
        <taxon>Streptophyta</taxon>
        <taxon>Embryophyta</taxon>
        <taxon>Tracheophyta</taxon>
        <taxon>Spermatophyta</taxon>
        <taxon>Magnoliopsida</taxon>
        <taxon>eudicotyledons</taxon>
        <taxon>Gunneridae</taxon>
        <taxon>Pentapetalae</taxon>
        <taxon>asterids</taxon>
        <taxon>lamiids</taxon>
        <taxon>Lamiales</taxon>
        <taxon>Orobanchaceae</taxon>
        <taxon>Pedicularideae</taxon>
        <taxon>Castillejinae</taxon>
        <taxon>Castilleja</taxon>
    </lineage>
</organism>
<comment type="similarity">
    <text evidence="3">Belongs to the glycosyl hydrolase 5 (cellulase A) family.</text>
</comment>
<feature type="chain" id="PRO_5044845317" description="mannan endo-1,4-beta-mannosidase" evidence="9">
    <location>
        <begin position="23"/>
        <end position="402"/>
    </location>
</feature>
<evidence type="ECO:0000313" key="12">
    <source>
        <dbReference type="Proteomes" id="UP001632038"/>
    </source>
</evidence>
<evidence type="ECO:0000256" key="3">
    <source>
        <dbReference type="ARBA" id="ARBA00005641"/>
    </source>
</evidence>
<evidence type="ECO:0000313" key="11">
    <source>
        <dbReference type="EMBL" id="KAL3630426.1"/>
    </source>
</evidence>
<dbReference type="EMBL" id="JAVIJP010000032">
    <property type="protein sequence ID" value="KAL3630426.1"/>
    <property type="molecule type" value="Genomic_DNA"/>
</dbReference>
<evidence type="ECO:0000256" key="9">
    <source>
        <dbReference type="SAM" id="SignalP"/>
    </source>
</evidence>
<keyword evidence="12" id="KW-1185">Reference proteome</keyword>
<dbReference type="EC" id="3.2.1.78" evidence="4"/>
<feature type="signal peptide" evidence="9">
    <location>
        <begin position="1"/>
        <end position="22"/>
    </location>
</feature>
<keyword evidence="8" id="KW-0326">Glycosidase</keyword>
<dbReference type="Pfam" id="PF26410">
    <property type="entry name" value="GH5_mannosidase"/>
    <property type="match status" value="1"/>
</dbReference>
<dbReference type="InterPro" id="IPR017853">
    <property type="entry name" value="GH"/>
</dbReference>
<sequence length="402" mass="44898">MWRKNLAFVFAFAALLMAIGRSEDIVGDDGFVGTRGSVFELNGRPFYFNGFNAYWLMVMASDPYNRYKVTDTFEQASKCGMNVARTWAFSDGGSDALQTSPGSYNENMFKGLDFVVSEAKKHGVYLILSLVNNWEGFGGKKQYVQWAKDEGQQLNNDDDFFTNPIVKGYYKNHVKAVLTRVNSFTGVAYKDDATIVGWELINEPRSQSDLSGKPIQDWVAEMAAYVKSIDNKHLVEVGLEGFYGESMPEKKQNNPGFEVGTDFISNNLVQQIDFSTIHLYPEQWIPSANEEAQDEFAYKWIEAHINDSKSIIGKPLLVTEFGKSSKSTGYSVGVRDKYFGSIFNDVFVCAKTGGACGGALFWQVMAQGMDNWSDGYEVVLEQSPTTTAVVTQQSRQISSLNN</sequence>
<evidence type="ECO:0000256" key="4">
    <source>
        <dbReference type="ARBA" id="ARBA00012706"/>
    </source>
</evidence>
<feature type="domain" description="Glycoside hydrolase family 5" evidence="10">
    <location>
        <begin position="31"/>
        <end position="363"/>
    </location>
</feature>
<keyword evidence="5" id="KW-0964">Secreted</keyword>
<dbReference type="Proteomes" id="UP001632038">
    <property type="component" value="Unassembled WGS sequence"/>
</dbReference>
<dbReference type="PROSITE" id="PS00659">
    <property type="entry name" value="GLYCOSYL_HYDROL_F5"/>
    <property type="match status" value="1"/>
</dbReference>
<evidence type="ECO:0000259" key="10">
    <source>
        <dbReference type="Pfam" id="PF26410"/>
    </source>
</evidence>
<evidence type="ECO:0000256" key="7">
    <source>
        <dbReference type="ARBA" id="ARBA00022801"/>
    </source>
</evidence>
<protein>
    <recommendedName>
        <fullName evidence="4">mannan endo-1,4-beta-mannosidase</fullName>
        <ecNumber evidence="4">3.2.1.78</ecNumber>
    </recommendedName>
</protein>
<evidence type="ECO:0000256" key="1">
    <source>
        <dbReference type="ARBA" id="ARBA00001678"/>
    </source>
</evidence>
<dbReference type="InterPro" id="IPR045053">
    <property type="entry name" value="MAN-like"/>
</dbReference>
<reference evidence="12" key="1">
    <citation type="journal article" date="2024" name="IScience">
        <title>Strigolactones Initiate the Formation of Haustorium-like Structures in Castilleja.</title>
        <authorList>
            <person name="Buerger M."/>
            <person name="Peterson D."/>
            <person name="Chory J."/>
        </authorList>
    </citation>
    <scope>NUCLEOTIDE SEQUENCE [LARGE SCALE GENOMIC DNA]</scope>
</reference>
<evidence type="ECO:0000256" key="5">
    <source>
        <dbReference type="ARBA" id="ARBA00022525"/>
    </source>
</evidence>
<dbReference type="GO" id="GO:0016985">
    <property type="term" value="F:mannan endo-1,4-beta-mannosidase activity"/>
    <property type="evidence" value="ECO:0007669"/>
    <property type="project" value="UniProtKB-EC"/>
</dbReference>
<dbReference type="InterPro" id="IPR001547">
    <property type="entry name" value="Glyco_hydro_5"/>
</dbReference>
<evidence type="ECO:0000256" key="2">
    <source>
        <dbReference type="ARBA" id="ARBA00004613"/>
    </source>
</evidence>
<dbReference type="FunFam" id="3.20.20.80:FF:000012">
    <property type="entry name" value="Mannan endo-1,4-beta-mannosidase 6"/>
    <property type="match status" value="1"/>
</dbReference>
<dbReference type="PANTHER" id="PTHR31451">
    <property type="match status" value="1"/>
</dbReference>
<name>A0ABD3CKH6_9LAMI</name>
<comment type="catalytic activity">
    <reaction evidence="1">
        <text>Random hydrolysis of (1-&gt;4)-beta-D-mannosidic linkages in mannans, galactomannans and glucomannans.</text>
        <dbReference type="EC" id="3.2.1.78"/>
    </reaction>
</comment>
<dbReference type="Gene3D" id="3.20.20.80">
    <property type="entry name" value="Glycosidases"/>
    <property type="match status" value="1"/>
</dbReference>
<gene>
    <name evidence="11" type="ORF">CASFOL_023410</name>
</gene>
<dbReference type="AlphaFoldDB" id="A0ABD3CKH6"/>
<dbReference type="PANTHER" id="PTHR31451:SF39">
    <property type="entry name" value="MANNAN ENDO-1,4-BETA-MANNOSIDASE 1"/>
    <property type="match status" value="1"/>
</dbReference>
<accession>A0ABD3CKH6</accession>
<comment type="subcellular location">
    <subcellularLocation>
        <location evidence="2">Secreted</location>
    </subcellularLocation>
</comment>
<evidence type="ECO:0000256" key="6">
    <source>
        <dbReference type="ARBA" id="ARBA00022729"/>
    </source>
</evidence>
<comment type="caution">
    <text evidence="11">The sequence shown here is derived from an EMBL/GenBank/DDBJ whole genome shotgun (WGS) entry which is preliminary data.</text>
</comment>
<dbReference type="GO" id="GO:0005576">
    <property type="term" value="C:extracellular region"/>
    <property type="evidence" value="ECO:0007669"/>
    <property type="project" value="UniProtKB-SubCell"/>
</dbReference>